<gene>
    <name evidence="2" type="ORF">DJ568_03285</name>
</gene>
<keyword evidence="3" id="KW-1185">Reference proteome</keyword>
<feature type="region of interest" description="Disordered" evidence="1">
    <location>
        <begin position="1"/>
        <end position="59"/>
    </location>
</feature>
<organism evidence="2 3">
    <name type="scientific">Mucilaginibacter hurinus</name>
    <dbReference type="NCBI Taxonomy" id="2201324"/>
    <lineage>
        <taxon>Bacteria</taxon>
        <taxon>Pseudomonadati</taxon>
        <taxon>Bacteroidota</taxon>
        <taxon>Sphingobacteriia</taxon>
        <taxon>Sphingobacteriales</taxon>
        <taxon>Sphingobacteriaceae</taxon>
        <taxon>Mucilaginibacter</taxon>
    </lineage>
</organism>
<feature type="compositionally biased region" description="Basic and acidic residues" evidence="1">
    <location>
        <begin position="50"/>
        <end position="59"/>
    </location>
</feature>
<dbReference type="OrthoDB" id="773024at2"/>
<name>A0A367GQS5_9SPHI</name>
<dbReference type="EMBL" id="QGDC01000002">
    <property type="protein sequence ID" value="RCH55792.1"/>
    <property type="molecule type" value="Genomic_DNA"/>
</dbReference>
<comment type="caution">
    <text evidence="2">The sequence shown here is derived from an EMBL/GenBank/DDBJ whole genome shotgun (WGS) entry which is preliminary data.</text>
</comment>
<protein>
    <submittedName>
        <fullName evidence="2">Uncharacterized protein</fullName>
    </submittedName>
</protein>
<sequence>MKNNQDLRNSGNFQGNSTADRAFFDQKEAQKQKGISNGGGQRSDQTSNKDNNRKHENKK</sequence>
<dbReference type="Proteomes" id="UP000253209">
    <property type="component" value="Unassembled WGS sequence"/>
</dbReference>
<dbReference type="AlphaFoldDB" id="A0A367GQS5"/>
<reference evidence="2 3" key="1">
    <citation type="submission" date="2018-05" db="EMBL/GenBank/DDBJ databases">
        <title>Mucilaginibacter hurinus sp. nov., isolated from briquette warehouse soil.</title>
        <authorList>
            <person name="Choi L."/>
        </authorList>
    </citation>
    <scope>NUCLEOTIDE SEQUENCE [LARGE SCALE GENOMIC DNA]</scope>
    <source>
        <strain evidence="2 3">ZR32</strain>
    </source>
</reference>
<accession>A0A367GQS5</accession>
<evidence type="ECO:0000313" key="2">
    <source>
        <dbReference type="EMBL" id="RCH55792.1"/>
    </source>
</evidence>
<proteinExistence type="predicted"/>
<evidence type="ECO:0000313" key="3">
    <source>
        <dbReference type="Proteomes" id="UP000253209"/>
    </source>
</evidence>
<evidence type="ECO:0000256" key="1">
    <source>
        <dbReference type="SAM" id="MobiDB-lite"/>
    </source>
</evidence>
<feature type="compositionally biased region" description="Basic and acidic residues" evidence="1">
    <location>
        <begin position="22"/>
        <end position="31"/>
    </location>
</feature>
<feature type="compositionally biased region" description="Polar residues" evidence="1">
    <location>
        <begin position="1"/>
        <end position="19"/>
    </location>
</feature>
<dbReference type="RefSeq" id="WP_114003827.1">
    <property type="nucleotide sequence ID" value="NZ_QGDC01000002.1"/>
</dbReference>